<dbReference type="InterPro" id="IPR013763">
    <property type="entry name" value="Cyclin-like_dom"/>
</dbReference>
<name>A0A8J2K2S9_9HEXA</name>
<dbReference type="FunFam" id="1.10.472.10:FF:000011">
    <property type="entry name" value="Cyclin-Y isoform 1"/>
    <property type="match status" value="1"/>
</dbReference>
<proteinExistence type="inferred from homology"/>
<evidence type="ECO:0000259" key="5">
    <source>
        <dbReference type="SMART" id="SM00385"/>
    </source>
</evidence>
<protein>
    <recommendedName>
        <fullName evidence="5">Cyclin-like domain-containing protein</fullName>
    </recommendedName>
</protein>
<feature type="region of interest" description="Disordered" evidence="4">
    <location>
        <begin position="34"/>
        <end position="93"/>
    </location>
</feature>
<feature type="non-terminal residue" evidence="6">
    <location>
        <position position="1"/>
    </location>
</feature>
<dbReference type="EMBL" id="CAJVCH010219875">
    <property type="protein sequence ID" value="CAG7731790.1"/>
    <property type="molecule type" value="Genomic_DNA"/>
</dbReference>
<keyword evidence="2 3" id="KW-0195">Cyclin</keyword>
<keyword evidence="7" id="KW-1185">Reference proteome</keyword>
<comment type="similarity">
    <text evidence="1">Belongs to the cyclin family. Cyclin Y subfamily.</text>
</comment>
<feature type="domain" description="Cyclin-like" evidence="5">
    <location>
        <begin position="202"/>
        <end position="287"/>
    </location>
</feature>
<evidence type="ECO:0000256" key="1">
    <source>
        <dbReference type="ARBA" id="ARBA00005463"/>
    </source>
</evidence>
<evidence type="ECO:0000313" key="7">
    <source>
        <dbReference type="Proteomes" id="UP000708208"/>
    </source>
</evidence>
<gene>
    <name evidence="6" type="ORF">AFUS01_LOCUS20361</name>
</gene>
<evidence type="ECO:0000313" key="6">
    <source>
        <dbReference type="EMBL" id="CAG7731790.1"/>
    </source>
</evidence>
<feature type="region of interest" description="Disordered" evidence="4">
    <location>
        <begin position="339"/>
        <end position="384"/>
    </location>
</feature>
<dbReference type="PANTHER" id="PTHR14248">
    <property type="entry name" value="CYCLIN Y, ISOFORM A"/>
    <property type="match status" value="1"/>
</dbReference>
<dbReference type="Pfam" id="PF00134">
    <property type="entry name" value="Cyclin_N"/>
    <property type="match status" value="1"/>
</dbReference>
<evidence type="ECO:0000256" key="3">
    <source>
        <dbReference type="RuleBase" id="RU000383"/>
    </source>
</evidence>
<accession>A0A8J2K2S9</accession>
<dbReference type="Proteomes" id="UP000708208">
    <property type="component" value="Unassembled WGS sequence"/>
</dbReference>
<dbReference type="InterPro" id="IPR012399">
    <property type="entry name" value="Cyclin_Y"/>
</dbReference>
<dbReference type="AlphaFoldDB" id="A0A8J2K2S9"/>
<dbReference type="OrthoDB" id="10250320at2759"/>
<reference evidence="6" key="1">
    <citation type="submission" date="2021-06" db="EMBL/GenBank/DDBJ databases">
        <authorList>
            <person name="Hodson N. C."/>
            <person name="Mongue J. A."/>
            <person name="Jaron S. K."/>
        </authorList>
    </citation>
    <scope>NUCLEOTIDE SEQUENCE</scope>
</reference>
<dbReference type="PIRSF" id="PIRSF028934">
    <property type="entry name" value="Cyclin_CG14939"/>
    <property type="match status" value="1"/>
</dbReference>
<evidence type="ECO:0000256" key="2">
    <source>
        <dbReference type="ARBA" id="ARBA00023127"/>
    </source>
</evidence>
<evidence type="ECO:0000256" key="4">
    <source>
        <dbReference type="SAM" id="MobiDB-lite"/>
    </source>
</evidence>
<feature type="compositionally biased region" description="Polar residues" evidence="4">
    <location>
        <begin position="354"/>
        <end position="366"/>
    </location>
</feature>
<organism evidence="6 7">
    <name type="scientific">Allacma fusca</name>
    <dbReference type="NCBI Taxonomy" id="39272"/>
    <lineage>
        <taxon>Eukaryota</taxon>
        <taxon>Metazoa</taxon>
        <taxon>Ecdysozoa</taxon>
        <taxon>Arthropoda</taxon>
        <taxon>Hexapoda</taxon>
        <taxon>Collembola</taxon>
        <taxon>Symphypleona</taxon>
        <taxon>Sminthuridae</taxon>
        <taxon>Allacma</taxon>
    </lineage>
</organism>
<comment type="caution">
    <text evidence="6">The sequence shown here is derived from an EMBL/GenBank/DDBJ whole genome shotgun (WGS) entry which is preliminary data.</text>
</comment>
<dbReference type="CDD" id="cd20540">
    <property type="entry name" value="CYCLIN_CCNY_like"/>
    <property type="match status" value="1"/>
</dbReference>
<sequence length="384" mass="43163">WEDLLYTEKYWSISTGPFDSRIFKMNCCAWRGSRGASTDGKSWSKHGGGIDGDDYPGHDPGGGIETIGREESGPNLQHISEREPDDLDKDPSVHPSATTLFIEKSKRAIQNGMIRKKSMNQIHEPNALKKSSSCSTIFLDDSTVSQPNLKNTLKCLSLAIYYHIRNRSSHRELDIFDERLHPLSKDGPPPEIHNPEHRQIYRFVRTLFNAAQLTAECAIIALVYLERLLTYAEMDIMPSNWRRMVLGSVLLASKVWDDQAVWNVDYCHILKDISVEDMNELERQCLELLQFNINVPSSVYAKYYFDLRTLAEANDLTLPPEPLSKERAMRLEAMSNTAMGRDKSAGPATPDASGLSNGFPSGTRRWSSLEALSGGPRRTAAILS</sequence>
<dbReference type="InterPro" id="IPR006671">
    <property type="entry name" value="Cyclin_N"/>
</dbReference>
<dbReference type="SMART" id="SM00385">
    <property type="entry name" value="CYCLIN"/>
    <property type="match status" value="1"/>
</dbReference>